<comment type="caution">
    <text evidence="2">The sequence shown here is derived from an EMBL/GenBank/DDBJ whole genome shotgun (WGS) entry which is preliminary data.</text>
</comment>
<organism evidence="2 3">
    <name type="scientific">Phyllostomus discolor</name>
    <name type="common">pale spear-nosed bat</name>
    <dbReference type="NCBI Taxonomy" id="89673"/>
    <lineage>
        <taxon>Eukaryota</taxon>
        <taxon>Metazoa</taxon>
        <taxon>Chordata</taxon>
        <taxon>Craniata</taxon>
        <taxon>Vertebrata</taxon>
        <taxon>Euteleostomi</taxon>
        <taxon>Mammalia</taxon>
        <taxon>Eutheria</taxon>
        <taxon>Laurasiatheria</taxon>
        <taxon>Chiroptera</taxon>
        <taxon>Yangochiroptera</taxon>
        <taxon>Phyllostomidae</taxon>
        <taxon>Phyllostominae</taxon>
        <taxon>Phyllostomus</taxon>
    </lineage>
</organism>
<protein>
    <submittedName>
        <fullName evidence="2">Uncharacterized protein</fullName>
    </submittedName>
</protein>
<proteinExistence type="predicted"/>
<sequence length="126" mass="14138">MLSLVDFCACALTGNRTGDPLVRRPVLNPLSYTSQGETFYFFFLILLFFFYFNCCLSSFLPFTPTPALPTSLPLFLSSLVTVHVTPPCYCPCVLYTCFCKPFPLSPETPSLCFLTPRQLSHTHQGC</sequence>
<keyword evidence="1" id="KW-0812">Transmembrane</keyword>
<name>A0A833YSZ0_9CHIR</name>
<dbReference type="EMBL" id="JABVXQ010000012">
    <property type="protein sequence ID" value="KAF6084333.1"/>
    <property type="molecule type" value="Genomic_DNA"/>
</dbReference>
<evidence type="ECO:0000256" key="1">
    <source>
        <dbReference type="SAM" id="Phobius"/>
    </source>
</evidence>
<accession>A0A833YSZ0</accession>
<dbReference type="AlphaFoldDB" id="A0A833YSZ0"/>
<feature type="transmembrane region" description="Helical" evidence="1">
    <location>
        <begin position="40"/>
        <end position="62"/>
    </location>
</feature>
<keyword evidence="1" id="KW-1133">Transmembrane helix</keyword>
<dbReference type="Proteomes" id="UP000664940">
    <property type="component" value="Unassembled WGS sequence"/>
</dbReference>
<keyword evidence="1" id="KW-0472">Membrane</keyword>
<gene>
    <name evidence="2" type="ORF">HJG60_008604</name>
</gene>
<evidence type="ECO:0000313" key="2">
    <source>
        <dbReference type="EMBL" id="KAF6084333.1"/>
    </source>
</evidence>
<reference evidence="2 3" key="1">
    <citation type="journal article" date="2020" name="Nature">
        <title>Six reference-quality genomes reveal evolution of bat adaptations.</title>
        <authorList>
            <person name="Jebb D."/>
            <person name="Huang Z."/>
            <person name="Pippel M."/>
            <person name="Hughes G.M."/>
            <person name="Lavrichenko K."/>
            <person name="Devanna P."/>
            <person name="Winkler S."/>
            <person name="Jermiin L.S."/>
            <person name="Skirmuntt E.C."/>
            <person name="Katzourakis A."/>
            <person name="Burkitt-Gray L."/>
            <person name="Ray D.A."/>
            <person name="Sullivan K.A.M."/>
            <person name="Roscito J.G."/>
            <person name="Kirilenko B.M."/>
            <person name="Davalos L.M."/>
            <person name="Corthals A.P."/>
            <person name="Power M.L."/>
            <person name="Jones G."/>
            <person name="Ransome R.D."/>
            <person name="Dechmann D.K.N."/>
            <person name="Locatelli A.G."/>
            <person name="Puechmaille S.J."/>
            <person name="Fedrigo O."/>
            <person name="Jarvis E.D."/>
            <person name="Hiller M."/>
            <person name="Vernes S.C."/>
            <person name="Myers E.W."/>
            <person name="Teeling E.C."/>
        </authorList>
    </citation>
    <scope>NUCLEOTIDE SEQUENCE [LARGE SCALE GENOMIC DNA]</scope>
    <source>
        <strain evidence="2">Bat1K_MPI-CBG_1</strain>
    </source>
</reference>
<evidence type="ECO:0000313" key="3">
    <source>
        <dbReference type="Proteomes" id="UP000664940"/>
    </source>
</evidence>